<protein>
    <recommendedName>
        <fullName evidence="12">TonB C-terminal domain-containing protein</fullName>
    </recommendedName>
</protein>
<evidence type="ECO:0000256" key="1">
    <source>
        <dbReference type="ARBA" id="ARBA00004383"/>
    </source>
</evidence>
<keyword evidence="4" id="KW-1003">Cell membrane</keyword>
<dbReference type="InterPro" id="IPR037682">
    <property type="entry name" value="TonB_C"/>
</dbReference>
<dbReference type="NCBIfam" id="TIGR01352">
    <property type="entry name" value="tonB_Cterm"/>
    <property type="match status" value="1"/>
</dbReference>
<evidence type="ECO:0000256" key="4">
    <source>
        <dbReference type="ARBA" id="ARBA00022475"/>
    </source>
</evidence>
<evidence type="ECO:0000313" key="14">
    <source>
        <dbReference type="Proteomes" id="UP000095401"/>
    </source>
</evidence>
<proteinExistence type="inferred from homology"/>
<dbReference type="SUPFAM" id="SSF74653">
    <property type="entry name" value="TolA/TonB C-terminal domain"/>
    <property type="match status" value="1"/>
</dbReference>
<dbReference type="RefSeq" id="WP_070080153.1">
    <property type="nucleotide sequence ID" value="NZ_CP017415.1"/>
</dbReference>
<organism evidence="13 14">
    <name type="scientific">Acidihalobacter yilgarnensis</name>
    <dbReference type="NCBI Taxonomy" id="2819280"/>
    <lineage>
        <taxon>Bacteria</taxon>
        <taxon>Pseudomonadati</taxon>
        <taxon>Pseudomonadota</taxon>
        <taxon>Gammaproteobacteria</taxon>
        <taxon>Chromatiales</taxon>
        <taxon>Ectothiorhodospiraceae</taxon>
        <taxon>Acidihalobacter</taxon>
    </lineage>
</organism>
<sequence length="241" mass="25802">MRHRYRDRSGALLGALLLEAALLLGGGWWLMHHAKDVPAAQKAGRVRVALVSPPKPPAPKPVVHTPPPKPKPPPPKPKPLPKPPPPKPKPVPKPVPKPKPKPHRVVHHVAPVPKPVPPKPKPVADPPPPVPVVHAAPPPRPATSSLLMIFAAQVHAAVQAVLIYPLAAKDLGLQGRTRVGFDYHDGRVSHVHLLTGSGYASLDRAALAAVRDAHYPPPPPSLADKTQALTIWVRFRAQSSD</sequence>
<dbReference type="Gene3D" id="3.30.1150.10">
    <property type="match status" value="1"/>
</dbReference>
<evidence type="ECO:0000256" key="9">
    <source>
        <dbReference type="ARBA" id="ARBA00023136"/>
    </source>
</evidence>
<name>A0A1D8IU22_9GAMM</name>
<feature type="region of interest" description="Disordered" evidence="10">
    <location>
        <begin position="51"/>
        <end position="129"/>
    </location>
</feature>
<dbReference type="GO" id="GO:0055085">
    <property type="term" value="P:transmembrane transport"/>
    <property type="evidence" value="ECO:0007669"/>
    <property type="project" value="InterPro"/>
</dbReference>
<dbReference type="EMBL" id="CP017415">
    <property type="protein sequence ID" value="AOU99814.1"/>
    <property type="molecule type" value="Genomic_DNA"/>
</dbReference>
<dbReference type="Proteomes" id="UP000095401">
    <property type="component" value="Chromosome"/>
</dbReference>
<evidence type="ECO:0000256" key="8">
    <source>
        <dbReference type="ARBA" id="ARBA00022989"/>
    </source>
</evidence>
<dbReference type="PANTHER" id="PTHR33446">
    <property type="entry name" value="PROTEIN TONB-RELATED"/>
    <property type="match status" value="1"/>
</dbReference>
<feature type="compositionally biased region" description="Pro residues" evidence="10">
    <location>
        <begin position="53"/>
        <end position="95"/>
    </location>
</feature>
<evidence type="ECO:0000256" key="6">
    <source>
        <dbReference type="ARBA" id="ARBA00022692"/>
    </source>
</evidence>
<dbReference type="PANTHER" id="PTHR33446:SF2">
    <property type="entry name" value="PROTEIN TONB"/>
    <property type="match status" value="1"/>
</dbReference>
<keyword evidence="7" id="KW-0653">Protein transport</keyword>
<accession>A0A1D8IU22</accession>
<evidence type="ECO:0000256" key="11">
    <source>
        <dbReference type="SAM" id="Phobius"/>
    </source>
</evidence>
<keyword evidence="5" id="KW-0997">Cell inner membrane</keyword>
<evidence type="ECO:0000259" key="12">
    <source>
        <dbReference type="PROSITE" id="PS52015"/>
    </source>
</evidence>
<dbReference type="GO" id="GO:0015031">
    <property type="term" value="P:protein transport"/>
    <property type="evidence" value="ECO:0007669"/>
    <property type="project" value="UniProtKB-KW"/>
</dbReference>
<feature type="compositionally biased region" description="Pro residues" evidence="10">
    <location>
        <begin position="112"/>
        <end position="129"/>
    </location>
</feature>
<evidence type="ECO:0000256" key="3">
    <source>
        <dbReference type="ARBA" id="ARBA00022448"/>
    </source>
</evidence>
<dbReference type="Pfam" id="PF03544">
    <property type="entry name" value="TonB_C"/>
    <property type="match status" value="1"/>
</dbReference>
<dbReference type="AlphaFoldDB" id="A0A1D8IU22"/>
<feature type="compositionally biased region" description="Basic residues" evidence="10">
    <location>
        <begin position="96"/>
        <end position="107"/>
    </location>
</feature>
<feature type="transmembrane region" description="Helical" evidence="11">
    <location>
        <begin position="146"/>
        <end position="168"/>
    </location>
</feature>
<comment type="subcellular location">
    <subcellularLocation>
        <location evidence="1">Cell inner membrane</location>
        <topology evidence="1">Single-pass membrane protein</topology>
        <orientation evidence="1">Periplasmic side</orientation>
    </subcellularLocation>
</comment>
<reference evidence="14" key="1">
    <citation type="submission" date="2016-09" db="EMBL/GenBank/DDBJ databases">
        <title>Acidihalobacter prosperus F5.</title>
        <authorList>
            <person name="Khaleque H.N."/>
            <person name="Ramsay J.P."/>
            <person name="Kaksonen A.H."/>
            <person name="Boxall N.J."/>
            <person name="Watkin E.L.J."/>
        </authorList>
    </citation>
    <scope>NUCLEOTIDE SEQUENCE [LARGE SCALE GENOMIC DNA]</scope>
    <source>
        <strain evidence="14">F5</strain>
    </source>
</reference>
<evidence type="ECO:0000313" key="13">
    <source>
        <dbReference type="EMBL" id="AOU99814.1"/>
    </source>
</evidence>
<dbReference type="InterPro" id="IPR006260">
    <property type="entry name" value="TonB/TolA_C"/>
</dbReference>
<dbReference type="InterPro" id="IPR051045">
    <property type="entry name" value="TonB-dependent_transducer"/>
</dbReference>
<dbReference type="GO" id="GO:0031992">
    <property type="term" value="F:energy transducer activity"/>
    <property type="evidence" value="ECO:0007669"/>
    <property type="project" value="TreeGrafter"/>
</dbReference>
<dbReference type="PRINTS" id="PR01217">
    <property type="entry name" value="PRICHEXTENSN"/>
</dbReference>
<comment type="similarity">
    <text evidence="2">Belongs to the TonB family.</text>
</comment>
<keyword evidence="9 11" id="KW-0472">Membrane</keyword>
<evidence type="ECO:0000256" key="2">
    <source>
        <dbReference type="ARBA" id="ARBA00006555"/>
    </source>
</evidence>
<evidence type="ECO:0000256" key="7">
    <source>
        <dbReference type="ARBA" id="ARBA00022927"/>
    </source>
</evidence>
<evidence type="ECO:0000256" key="10">
    <source>
        <dbReference type="SAM" id="MobiDB-lite"/>
    </source>
</evidence>
<keyword evidence="8 11" id="KW-1133">Transmembrane helix</keyword>
<keyword evidence="14" id="KW-1185">Reference proteome</keyword>
<gene>
    <name evidence="13" type="ORF">BI364_15995</name>
</gene>
<evidence type="ECO:0000256" key="5">
    <source>
        <dbReference type="ARBA" id="ARBA00022519"/>
    </source>
</evidence>
<keyword evidence="3" id="KW-0813">Transport</keyword>
<dbReference type="GO" id="GO:0098797">
    <property type="term" value="C:plasma membrane protein complex"/>
    <property type="evidence" value="ECO:0007669"/>
    <property type="project" value="TreeGrafter"/>
</dbReference>
<feature type="transmembrane region" description="Helical" evidence="11">
    <location>
        <begin position="12"/>
        <end position="31"/>
    </location>
</feature>
<keyword evidence="6 11" id="KW-0812">Transmembrane</keyword>
<dbReference type="KEGG" id="aprs:BI364_15995"/>
<dbReference type="PROSITE" id="PS52015">
    <property type="entry name" value="TONB_CTD"/>
    <property type="match status" value="1"/>
</dbReference>
<feature type="domain" description="TonB C-terminal" evidence="12">
    <location>
        <begin position="149"/>
        <end position="241"/>
    </location>
</feature>